<organism evidence="1 2">
    <name type="scientific">Pelagicoccus albus</name>
    <dbReference type="NCBI Taxonomy" id="415222"/>
    <lineage>
        <taxon>Bacteria</taxon>
        <taxon>Pseudomonadati</taxon>
        <taxon>Verrucomicrobiota</taxon>
        <taxon>Opitutia</taxon>
        <taxon>Puniceicoccales</taxon>
        <taxon>Pelagicoccaceae</taxon>
        <taxon>Pelagicoccus</taxon>
    </lineage>
</organism>
<dbReference type="EMBL" id="JACHVC010000007">
    <property type="protein sequence ID" value="MBC2606072.1"/>
    <property type="molecule type" value="Genomic_DNA"/>
</dbReference>
<evidence type="ECO:0000313" key="1">
    <source>
        <dbReference type="EMBL" id="MBC2606072.1"/>
    </source>
</evidence>
<name>A0A7X1B5N2_9BACT</name>
<dbReference type="SUPFAM" id="SSF53335">
    <property type="entry name" value="S-adenosyl-L-methionine-dependent methyltransferases"/>
    <property type="match status" value="1"/>
</dbReference>
<dbReference type="AlphaFoldDB" id="A0A7X1B5N2"/>
<dbReference type="InterPro" id="IPR029063">
    <property type="entry name" value="SAM-dependent_MTases_sf"/>
</dbReference>
<gene>
    <name evidence="1" type="ORF">H5P27_08440</name>
</gene>
<dbReference type="Proteomes" id="UP000526501">
    <property type="component" value="Unassembled WGS sequence"/>
</dbReference>
<comment type="caution">
    <text evidence="1">The sequence shown here is derived from an EMBL/GenBank/DDBJ whole genome shotgun (WGS) entry which is preliminary data.</text>
</comment>
<evidence type="ECO:0008006" key="3">
    <source>
        <dbReference type="Google" id="ProtNLM"/>
    </source>
</evidence>
<evidence type="ECO:0000313" key="2">
    <source>
        <dbReference type="Proteomes" id="UP000526501"/>
    </source>
</evidence>
<dbReference type="Gene3D" id="3.40.50.150">
    <property type="entry name" value="Vaccinia Virus protein VP39"/>
    <property type="match status" value="1"/>
</dbReference>
<dbReference type="RefSeq" id="WP_185659955.1">
    <property type="nucleotide sequence ID" value="NZ_CAWPOO010000007.1"/>
</dbReference>
<accession>A0A7X1B5N2</accession>
<reference evidence="1 2" key="1">
    <citation type="submission" date="2020-07" db="EMBL/GenBank/DDBJ databases">
        <authorList>
            <person name="Feng X."/>
        </authorList>
    </citation>
    <scope>NUCLEOTIDE SEQUENCE [LARGE SCALE GENOMIC DNA]</scope>
    <source>
        <strain evidence="1 2">JCM23202</strain>
    </source>
</reference>
<proteinExistence type="predicted"/>
<protein>
    <recommendedName>
        <fullName evidence="3">Methyltransferase domain-containing protein</fullName>
    </recommendedName>
</protein>
<sequence>MSQKQFSLNSIYFFGRPYAELLRCFGIDEADLIGKQVLECPSGPSSFVYEANRRGIDAIGIDPLFYRSPSAIRDLAESDFRLMFDRVRQSAEHFVQKTYASVEEAEALRSEGLQSFLSDYAIGKANGRYQEGSLPYLKFEDNAFDFVLCGHLMFIYSDTLDREFHRASLEELCRVAREEVRIHPVVDNGNARHPFLDELLDLADELGFDATVETVDHEFFKGTDRTLVLRRRKSA</sequence>
<keyword evidence="2" id="KW-1185">Reference proteome</keyword>